<proteinExistence type="predicted"/>
<feature type="compositionally biased region" description="Gly residues" evidence="3">
    <location>
        <begin position="1"/>
        <end position="10"/>
    </location>
</feature>
<dbReference type="SUPFAM" id="SSF101233">
    <property type="entry name" value="PWI domain"/>
    <property type="match status" value="1"/>
</dbReference>
<evidence type="ECO:0000256" key="2">
    <source>
        <dbReference type="PROSITE-ProRule" id="PRU00176"/>
    </source>
</evidence>
<keyword evidence="7" id="KW-1185">Reference proteome</keyword>
<protein>
    <recommendedName>
        <fullName evidence="8">PWI domain-containing protein</fullName>
    </recommendedName>
</protein>
<feature type="region of interest" description="Disordered" evidence="3">
    <location>
        <begin position="486"/>
        <end position="563"/>
    </location>
</feature>
<organism evidence="6 7">
    <name type="scientific">Periconia digitata</name>
    <dbReference type="NCBI Taxonomy" id="1303443"/>
    <lineage>
        <taxon>Eukaryota</taxon>
        <taxon>Fungi</taxon>
        <taxon>Dikarya</taxon>
        <taxon>Ascomycota</taxon>
        <taxon>Pezizomycotina</taxon>
        <taxon>Dothideomycetes</taxon>
        <taxon>Pleosporomycetidae</taxon>
        <taxon>Pleosporales</taxon>
        <taxon>Massarineae</taxon>
        <taxon>Periconiaceae</taxon>
        <taxon>Periconia</taxon>
    </lineage>
</organism>
<feature type="region of interest" description="Disordered" evidence="3">
    <location>
        <begin position="1"/>
        <end position="139"/>
    </location>
</feature>
<feature type="domain" description="RRM" evidence="4">
    <location>
        <begin position="142"/>
        <end position="222"/>
    </location>
</feature>
<dbReference type="GO" id="GO:0006397">
    <property type="term" value="P:mRNA processing"/>
    <property type="evidence" value="ECO:0007669"/>
    <property type="project" value="UniProtKB-KW"/>
</dbReference>
<dbReference type="PROSITE" id="PS50102">
    <property type="entry name" value="RRM"/>
    <property type="match status" value="1"/>
</dbReference>
<dbReference type="InterPro" id="IPR012677">
    <property type="entry name" value="Nucleotide-bd_a/b_plait_sf"/>
</dbReference>
<keyword evidence="2" id="KW-0694">RNA-binding</keyword>
<evidence type="ECO:0008006" key="8">
    <source>
        <dbReference type="Google" id="ProtNLM"/>
    </source>
</evidence>
<feature type="compositionally biased region" description="Pro residues" evidence="3">
    <location>
        <begin position="18"/>
        <end position="38"/>
    </location>
</feature>
<dbReference type="PANTHER" id="PTHR18806">
    <property type="entry name" value="RBM25 PROTEIN"/>
    <property type="match status" value="1"/>
</dbReference>
<dbReference type="PROSITE" id="PS51025">
    <property type="entry name" value="PWI"/>
    <property type="match status" value="1"/>
</dbReference>
<feature type="compositionally biased region" description="Basic and acidic residues" evidence="3">
    <location>
        <begin position="339"/>
        <end position="366"/>
    </location>
</feature>
<dbReference type="AlphaFoldDB" id="A0A9W4XXF5"/>
<dbReference type="Proteomes" id="UP001152607">
    <property type="component" value="Unassembled WGS sequence"/>
</dbReference>
<feature type="compositionally biased region" description="Basic residues" evidence="3">
    <location>
        <begin position="208"/>
        <end position="217"/>
    </location>
</feature>
<dbReference type="InterPro" id="IPR002483">
    <property type="entry name" value="PWI_dom"/>
</dbReference>
<reference evidence="6" key="1">
    <citation type="submission" date="2023-01" db="EMBL/GenBank/DDBJ databases">
        <authorList>
            <person name="Van Ghelder C."/>
            <person name="Rancurel C."/>
        </authorList>
    </citation>
    <scope>NUCLEOTIDE SEQUENCE</scope>
    <source>
        <strain evidence="6">CNCM I-4278</strain>
    </source>
</reference>
<dbReference type="SUPFAM" id="SSF54928">
    <property type="entry name" value="RNA-binding domain, RBD"/>
    <property type="match status" value="1"/>
</dbReference>
<dbReference type="PANTHER" id="PTHR18806:SF4">
    <property type="entry name" value="RNA-BINDING PROTEIN 25"/>
    <property type="match status" value="1"/>
</dbReference>
<dbReference type="InterPro" id="IPR052768">
    <property type="entry name" value="RBM25"/>
</dbReference>
<evidence type="ECO:0000256" key="3">
    <source>
        <dbReference type="SAM" id="MobiDB-lite"/>
    </source>
</evidence>
<dbReference type="Gene3D" id="3.30.70.330">
    <property type="match status" value="1"/>
</dbReference>
<feature type="compositionally biased region" description="Basic and acidic residues" evidence="3">
    <location>
        <begin position="442"/>
        <end position="452"/>
    </location>
</feature>
<evidence type="ECO:0000259" key="5">
    <source>
        <dbReference type="PROSITE" id="PS51025"/>
    </source>
</evidence>
<evidence type="ECO:0000259" key="4">
    <source>
        <dbReference type="PROSITE" id="PS50102"/>
    </source>
</evidence>
<feature type="compositionally biased region" description="Basic and acidic residues" evidence="3">
    <location>
        <begin position="122"/>
        <end position="139"/>
    </location>
</feature>
<feature type="region of interest" description="Disordered" evidence="3">
    <location>
        <begin position="339"/>
        <end position="410"/>
    </location>
</feature>
<feature type="region of interest" description="Disordered" evidence="3">
    <location>
        <begin position="208"/>
        <end position="230"/>
    </location>
</feature>
<dbReference type="Pfam" id="PF01480">
    <property type="entry name" value="PWI"/>
    <property type="match status" value="1"/>
</dbReference>
<gene>
    <name evidence="6" type="ORF">PDIGIT_LOCUS10801</name>
</gene>
<sequence>MYPYGGGGAPGYNAPPGGYRPPPPGMAPPPGMVPPPGTGAPISGAPGVAPPPGVPFNGPPTLGGPARNLPANLPSNINFNAPVIRLGTSASQRPPTGDNAGRRESAAPPARRGLGMDGPDAGSRRDDVKLPPRQPTREEVARTIFVSSIPKDMKDEDVEAILRTAGGLSRFYRATDANDKPQTFGFAEFPDAQSLRTATEIFKDVRVPTKRQKPHQVKKADGEDTEMAEDVETSKLQIMVDDASIKYAEEWTKNEDENTVSFRVDSAKNELAQVLARLLNPPNAPLNDFTNDTVMDDVPMPDDENVVHVNIDMATGEDELSDIPAEMREVVAAEIAAFRDRSNQRDQERLRKEEEAEAEQRRDGRRASPPPASAPTGPGGANGVPLGPRADRGIQGAPSGPKNSQFPRDYQAGVNFVNGGAVNNGVYISREDEYDSASDSELEQRRQRKKNLELDDAYKMELSRWLKFENRAVSSLERTQDRLKTEEANLQAARDTQASQLKNFDDDKEADQKRQLYYRDHGEYMRERNRTREREERDDRADREQEQRELAVRQKQKEHARNQADAFLDEQAEEMMRSQTTNEPQQQFKISLGAATKKLEQTTTKARTAADVENLLEDEEPVDDSNNKKRTLIPINVDATDRANLTQEEIEDAQRQLARDIPSDKEGLWNWPISWEHLNDKYIDKDIKEWAANKVLDTLGVQEDLLVDAVVDHLRNRGGPDALVENLEAALDDEAESLVRKLWRMVIYYSETEKRGIR</sequence>
<feature type="compositionally biased region" description="Pro residues" evidence="3">
    <location>
        <begin position="48"/>
        <end position="58"/>
    </location>
</feature>
<dbReference type="GO" id="GO:0005681">
    <property type="term" value="C:spliceosomal complex"/>
    <property type="evidence" value="ECO:0007669"/>
    <property type="project" value="TreeGrafter"/>
</dbReference>
<dbReference type="OrthoDB" id="6275295at2759"/>
<dbReference type="InterPro" id="IPR000504">
    <property type="entry name" value="RRM_dom"/>
</dbReference>
<comment type="caution">
    <text evidence="6">The sequence shown here is derived from an EMBL/GenBank/DDBJ whole genome shotgun (WGS) entry which is preliminary data.</text>
</comment>
<accession>A0A9W4XXF5</accession>
<feature type="compositionally biased region" description="Basic and acidic residues" evidence="3">
    <location>
        <begin position="510"/>
        <end position="562"/>
    </location>
</feature>
<evidence type="ECO:0000313" key="6">
    <source>
        <dbReference type="EMBL" id="CAI6337687.1"/>
    </source>
</evidence>
<dbReference type="Pfam" id="PF00076">
    <property type="entry name" value="RRM_1"/>
    <property type="match status" value="1"/>
</dbReference>
<keyword evidence="1" id="KW-0507">mRNA processing</keyword>
<feature type="region of interest" description="Disordered" evidence="3">
    <location>
        <begin position="432"/>
        <end position="452"/>
    </location>
</feature>
<feature type="compositionally biased region" description="Acidic residues" evidence="3">
    <location>
        <begin position="432"/>
        <end position="441"/>
    </location>
</feature>
<dbReference type="InterPro" id="IPR035979">
    <property type="entry name" value="RBD_domain_sf"/>
</dbReference>
<evidence type="ECO:0000313" key="7">
    <source>
        <dbReference type="Proteomes" id="UP001152607"/>
    </source>
</evidence>
<dbReference type="SMART" id="SM00311">
    <property type="entry name" value="PWI"/>
    <property type="match status" value="1"/>
</dbReference>
<dbReference type="InterPro" id="IPR036483">
    <property type="entry name" value="PWI_dom_sf"/>
</dbReference>
<dbReference type="EMBL" id="CAOQHR010000007">
    <property type="protein sequence ID" value="CAI6337687.1"/>
    <property type="molecule type" value="Genomic_DNA"/>
</dbReference>
<dbReference type="Gene3D" id="1.20.1390.10">
    <property type="entry name" value="PWI domain"/>
    <property type="match status" value="1"/>
</dbReference>
<name>A0A9W4XXF5_9PLEO</name>
<dbReference type="GO" id="GO:0003729">
    <property type="term" value="F:mRNA binding"/>
    <property type="evidence" value="ECO:0007669"/>
    <property type="project" value="TreeGrafter"/>
</dbReference>
<feature type="domain" description="PWI" evidence="5">
    <location>
        <begin position="666"/>
        <end position="758"/>
    </location>
</feature>
<evidence type="ECO:0000256" key="1">
    <source>
        <dbReference type="ARBA" id="ARBA00022664"/>
    </source>
</evidence>